<dbReference type="AlphaFoldDB" id="A0A840CX14"/>
<gene>
    <name evidence="2" type="ORF">GGR06_001178</name>
</gene>
<dbReference type="EMBL" id="JACIER010000003">
    <property type="protein sequence ID" value="MBB4043411.1"/>
    <property type="molecule type" value="Genomic_DNA"/>
</dbReference>
<sequence>MCRNTSGCLPYLIIKGIMDSGKKKFDPRSIDEKAILDIVARKGTIRPDSPATSVSPKPEDTAEEIAGSSEAPVFTTGEIDAYRASFLNTVRTKSRKSLHIDADLHRRISSLVWAVGRGEVTVAGFVNQVLAHHFEENGGLINAVLEKYYQSLKS</sequence>
<evidence type="ECO:0008006" key="4">
    <source>
        <dbReference type="Google" id="ProtNLM"/>
    </source>
</evidence>
<evidence type="ECO:0000313" key="3">
    <source>
        <dbReference type="Proteomes" id="UP000560658"/>
    </source>
</evidence>
<dbReference type="Proteomes" id="UP000560658">
    <property type="component" value="Unassembled WGS sequence"/>
</dbReference>
<feature type="region of interest" description="Disordered" evidence="1">
    <location>
        <begin position="46"/>
        <end position="69"/>
    </location>
</feature>
<organism evidence="2 3">
    <name type="scientific">Bacteroides reticulotermitis</name>
    <dbReference type="NCBI Taxonomy" id="1133319"/>
    <lineage>
        <taxon>Bacteria</taxon>
        <taxon>Pseudomonadati</taxon>
        <taxon>Bacteroidota</taxon>
        <taxon>Bacteroidia</taxon>
        <taxon>Bacteroidales</taxon>
        <taxon>Bacteroidaceae</taxon>
        <taxon>Bacteroides</taxon>
    </lineage>
</organism>
<comment type="caution">
    <text evidence="2">The sequence shown here is derived from an EMBL/GenBank/DDBJ whole genome shotgun (WGS) entry which is preliminary data.</text>
</comment>
<accession>A0A840CX14</accession>
<name>A0A840CX14_9BACE</name>
<dbReference type="InterPro" id="IPR021823">
    <property type="entry name" value="DUF3408"/>
</dbReference>
<dbReference type="Pfam" id="PF11888">
    <property type="entry name" value="DUF3408"/>
    <property type="match status" value="1"/>
</dbReference>
<proteinExistence type="predicted"/>
<protein>
    <recommendedName>
        <fullName evidence="4">DUF3408 domain-containing protein</fullName>
    </recommendedName>
</protein>
<evidence type="ECO:0000313" key="2">
    <source>
        <dbReference type="EMBL" id="MBB4043411.1"/>
    </source>
</evidence>
<keyword evidence="3" id="KW-1185">Reference proteome</keyword>
<evidence type="ECO:0000256" key="1">
    <source>
        <dbReference type="SAM" id="MobiDB-lite"/>
    </source>
</evidence>
<reference evidence="2" key="1">
    <citation type="submission" date="2020-08" db="EMBL/GenBank/DDBJ databases">
        <title>Genomic Encyclopedia of Type Strains, Phase IV (KMG-IV): sequencing the most valuable type-strain genomes for metagenomic binning, comparative biology and taxonomic classification.</title>
        <authorList>
            <person name="Goeker M."/>
        </authorList>
    </citation>
    <scope>NUCLEOTIDE SEQUENCE [LARGE SCALE GENOMIC DNA]</scope>
    <source>
        <strain evidence="2">DSM 105720</strain>
    </source>
</reference>